<evidence type="ECO:0000313" key="4">
    <source>
        <dbReference type="EMBL" id="MEL1250499.1"/>
    </source>
</evidence>
<dbReference type="SMART" id="SM00028">
    <property type="entry name" value="TPR"/>
    <property type="match status" value="6"/>
</dbReference>
<dbReference type="Gene3D" id="2.60.120.620">
    <property type="entry name" value="q2cbj1_9rhob like domain"/>
    <property type="match status" value="1"/>
</dbReference>
<dbReference type="Proteomes" id="UP001497045">
    <property type="component" value="Unassembled WGS sequence"/>
</dbReference>
<keyword evidence="5" id="KW-1185">Reference proteome</keyword>
<keyword evidence="2 3" id="KW-0802">TPR repeat</keyword>
<dbReference type="SUPFAM" id="SSF48452">
    <property type="entry name" value="TPR-like"/>
    <property type="match status" value="2"/>
</dbReference>
<evidence type="ECO:0000256" key="1">
    <source>
        <dbReference type="ARBA" id="ARBA00022737"/>
    </source>
</evidence>
<dbReference type="InterPro" id="IPR051012">
    <property type="entry name" value="CellSynth/LPSAsmb/PSIAsmb"/>
</dbReference>
<gene>
    <name evidence="4" type="ORF">AAEO60_07440</name>
</gene>
<keyword evidence="1" id="KW-0677">Repeat</keyword>
<dbReference type="Pfam" id="PF13759">
    <property type="entry name" value="2OG-FeII_Oxy_5"/>
    <property type="match status" value="1"/>
</dbReference>
<feature type="repeat" description="TPR" evidence="3">
    <location>
        <begin position="307"/>
        <end position="340"/>
    </location>
</feature>
<dbReference type="Gene3D" id="1.25.40.10">
    <property type="entry name" value="Tetratricopeptide repeat domain"/>
    <property type="match status" value="1"/>
</dbReference>
<name>A0ABU9IDJ8_9SPHN</name>
<sequence length="563" mass="62540">MNSLNPQQWASRAGAAAQGGDIPGALRILDEARQAYPQEAGLWHFTGKMLLQSGDHAAAAEHFGKAFALLPGNPNFAIDQAIALAAAGDDLAALKVLDRIEAECRDLPVYCSTRAMSERNIGELAAAAHWYDRALARDPKRPKALLGRARVALERGESDAVPRFDQTLQVDPGNPYVWLGKAQSLDVAGDVAGARTITRQIVEQAPQFTDALFFLAQLRRAVDEEDYTSHYADAAAKVPQDPNIPEAWARTLGGMDRSSEAADVAAEARKRFPHIERFALLEAIYAGADGQNDRAEAIYEGLDIETSERFLHEARHRTRRGEFDRAAELLDRTQELDPDEISAWALREFVWRLTDDPRHEWLHGQQGLHDLHPLHDADRVLSPAIALLHQLHDNSPLPLGQSLRGGTQTRGQLFDRQEPAFQDLRAAIEATLEEYRRGLPPLDERHPLLRHRDKKWRIAGSWSVRLTGGGDFHASHIHPKGVVSSALYCELPESFGKGDDKLEGALEIGRPPPNLQLDMPPRRVIEPRVGHLALFPSTLYHGTRPFTDGRRMTVAFDVVLDSR</sequence>
<accession>A0ABU9IDJ8</accession>
<proteinExistence type="predicted"/>
<dbReference type="PANTHER" id="PTHR45586">
    <property type="entry name" value="TPR REPEAT-CONTAINING PROTEIN PA4667"/>
    <property type="match status" value="1"/>
</dbReference>
<dbReference type="RefSeq" id="WP_341673018.1">
    <property type="nucleotide sequence ID" value="NZ_JBBYHV010000001.1"/>
</dbReference>
<evidence type="ECO:0000256" key="2">
    <source>
        <dbReference type="ARBA" id="ARBA00022803"/>
    </source>
</evidence>
<reference evidence="4 5" key="1">
    <citation type="submission" date="2024-04" db="EMBL/GenBank/DDBJ databases">
        <title>Aurantiacibacter sp. DGU6 16S ribosomal RNA gene Genome sequencing and assembly.</title>
        <authorList>
            <person name="Park S."/>
        </authorList>
    </citation>
    <scope>NUCLEOTIDE SEQUENCE [LARGE SCALE GENOMIC DNA]</scope>
    <source>
        <strain evidence="4 5">DGU6</strain>
    </source>
</reference>
<feature type="repeat" description="TPR" evidence="3">
    <location>
        <begin position="40"/>
        <end position="73"/>
    </location>
</feature>
<organism evidence="4 5">
    <name type="scientific">Aurantiacibacter gilvus</name>
    <dbReference type="NCBI Taxonomy" id="3139141"/>
    <lineage>
        <taxon>Bacteria</taxon>
        <taxon>Pseudomonadati</taxon>
        <taxon>Pseudomonadota</taxon>
        <taxon>Alphaproteobacteria</taxon>
        <taxon>Sphingomonadales</taxon>
        <taxon>Erythrobacteraceae</taxon>
        <taxon>Aurantiacibacter</taxon>
    </lineage>
</organism>
<evidence type="ECO:0000313" key="5">
    <source>
        <dbReference type="Proteomes" id="UP001497045"/>
    </source>
</evidence>
<dbReference type="InterPro" id="IPR011990">
    <property type="entry name" value="TPR-like_helical_dom_sf"/>
</dbReference>
<protein>
    <submittedName>
        <fullName evidence="4">Tetratricopeptide repeat protein</fullName>
    </submittedName>
</protein>
<evidence type="ECO:0000256" key="3">
    <source>
        <dbReference type="PROSITE-ProRule" id="PRU00339"/>
    </source>
</evidence>
<dbReference type="EMBL" id="JBBYHV010000001">
    <property type="protein sequence ID" value="MEL1250499.1"/>
    <property type="molecule type" value="Genomic_DNA"/>
</dbReference>
<dbReference type="InterPro" id="IPR019734">
    <property type="entry name" value="TPR_rpt"/>
</dbReference>
<dbReference type="Pfam" id="PF14559">
    <property type="entry name" value="TPR_19"/>
    <property type="match status" value="2"/>
</dbReference>
<dbReference type="PANTHER" id="PTHR45586:SF1">
    <property type="entry name" value="LIPOPOLYSACCHARIDE ASSEMBLY PROTEIN B"/>
    <property type="match status" value="1"/>
</dbReference>
<dbReference type="InterPro" id="IPR012668">
    <property type="entry name" value="CHP02466"/>
</dbReference>
<comment type="caution">
    <text evidence="4">The sequence shown here is derived from an EMBL/GenBank/DDBJ whole genome shotgun (WGS) entry which is preliminary data.</text>
</comment>
<dbReference type="PROSITE" id="PS50005">
    <property type="entry name" value="TPR"/>
    <property type="match status" value="2"/>
</dbReference>